<evidence type="ECO:0000313" key="1">
    <source>
        <dbReference type="EMBL" id="KAL2793247.1"/>
    </source>
</evidence>
<protein>
    <submittedName>
        <fullName evidence="1">Uncharacterized protein</fullName>
    </submittedName>
</protein>
<dbReference type="Proteomes" id="UP001610563">
    <property type="component" value="Unassembled WGS sequence"/>
</dbReference>
<proteinExistence type="predicted"/>
<sequence>MNDLAVGGRCAGSAVDCHLYHLLVERFGEAFQSLPIVRKAPGSPLMNAFEVAKRKFAEGSGEPQGLPLTMGSLGNSPHYDSGRGVIGLTRQDLYNCFDLVIDEIIQLVNHQFGMTEKQVNSLEENIRVGSIPVHPCRTNVNAHRGDNISGSFSWADCSTRAMYAVDLGAAFRHRDRLDVVIPEQPQLAVTKGAVLYGTVVGRTR</sequence>
<comment type="caution">
    <text evidence="1">The sequence shown here is derived from an EMBL/GenBank/DDBJ whole genome shotgun (WGS) entry which is preliminary data.</text>
</comment>
<organism evidence="1 2">
    <name type="scientific">Aspergillus keveii</name>
    <dbReference type="NCBI Taxonomy" id="714993"/>
    <lineage>
        <taxon>Eukaryota</taxon>
        <taxon>Fungi</taxon>
        <taxon>Dikarya</taxon>
        <taxon>Ascomycota</taxon>
        <taxon>Pezizomycotina</taxon>
        <taxon>Eurotiomycetes</taxon>
        <taxon>Eurotiomycetidae</taxon>
        <taxon>Eurotiales</taxon>
        <taxon>Aspergillaceae</taxon>
        <taxon>Aspergillus</taxon>
        <taxon>Aspergillus subgen. Nidulantes</taxon>
    </lineage>
</organism>
<name>A0ABR4G2K5_9EURO</name>
<reference evidence="1 2" key="1">
    <citation type="submission" date="2024-07" db="EMBL/GenBank/DDBJ databases">
        <title>Section-level genome sequencing and comparative genomics of Aspergillus sections Usti and Cavernicolus.</title>
        <authorList>
            <consortium name="Lawrence Berkeley National Laboratory"/>
            <person name="Nybo J.L."/>
            <person name="Vesth T.C."/>
            <person name="Theobald S."/>
            <person name="Frisvad J.C."/>
            <person name="Larsen T.O."/>
            <person name="Kjaerboelling I."/>
            <person name="Rothschild-Mancinelli K."/>
            <person name="Lyhne E.K."/>
            <person name="Kogle M.E."/>
            <person name="Barry K."/>
            <person name="Clum A."/>
            <person name="Na H."/>
            <person name="Ledsgaard L."/>
            <person name="Lin J."/>
            <person name="Lipzen A."/>
            <person name="Kuo A."/>
            <person name="Riley R."/>
            <person name="Mondo S."/>
            <person name="Labutti K."/>
            <person name="Haridas S."/>
            <person name="Pangalinan J."/>
            <person name="Salamov A.A."/>
            <person name="Simmons B.A."/>
            <person name="Magnuson J.K."/>
            <person name="Chen J."/>
            <person name="Drula E."/>
            <person name="Henrissat B."/>
            <person name="Wiebenga A."/>
            <person name="Lubbers R.J."/>
            <person name="Gomes A.C."/>
            <person name="Makela M.R."/>
            <person name="Stajich J."/>
            <person name="Grigoriev I.V."/>
            <person name="Mortensen U.H."/>
            <person name="De Vries R.P."/>
            <person name="Baker S.E."/>
            <person name="Andersen M.R."/>
        </authorList>
    </citation>
    <scope>NUCLEOTIDE SEQUENCE [LARGE SCALE GENOMIC DNA]</scope>
    <source>
        <strain evidence="1 2">CBS 209.92</strain>
    </source>
</reference>
<dbReference type="InterPro" id="IPR043129">
    <property type="entry name" value="ATPase_NBD"/>
</dbReference>
<dbReference type="PANTHER" id="PTHR14187:SF81">
    <property type="entry name" value="HSP70 FAMILY PROTEIN (AFU_ORTHOLOGUE AFUA_4G14040)"/>
    <property type="match status" value="1"/>
</dbReference>
<accession>A0ABR4G2K5</accession>
<gene>
    <name evidence="1" type="ORF">BJX66DRAFT_339002</name>
</gene>
<dbReference type="EMBL" id="JBFTWV010000060">
    <property type="protein sequence ID" value="KAL2793247.1"/>
    <property type="molecule type" value="Genomic_DNA"/>
</dbReference>
<evidence type="ECO:0000313" key="2">
    <source>
        <dbReference type="Proteomes" id="UP001610563"/>
    </source>
</evidence>
<dbReference type="PANTHER" id="PTHR14187">
    <property type="entry name" value="ALPHA KINASE/ELONGATION FACTOR 2 KINASE"/>
    <property type="match status" value="1"/>
</dbReference>
<keyword evidence="2" id="KW-1185">Reference proteome</keyword>
<dbReference type="SUPFAM" id="SSF53067">
    <property type="entry name" value="Actin-like ATPase domain"/>
    <property type="match status" value="1"/>
</dbReference>